<dbReference type="PANTHER" id="PTHR31302:SF31">
    <property type="entry name" value="PHOSPHODIESTERASE YAEI"/>
    <property type="match status" value="1"/>
</dbReference>
<dbReference type="GO" id="GO:0009245">
    <property type="term" value="P:lipid A biosynthetic process"/>
    <property type="evidence" value="ECO:0007669"/>
    <property type="project" value="TreeGrafter"/>
</dbReference>
<evidence type="ECO:0000313" key="3">
    <source>
        <dbReference type="EMBL" id="BCJ94814.1"/>
    </source>
</evidence>
<reference evidence="3 4" key="1">
    <citation type="journal article" date="2016" name="Int. J. Syst. Evol. Microbiol.">
        <title>Descriptions of Anaerotaenia torta gen. nov., sp. nov. and Anaerocolumna cellulosilytica gen. nov., sp. nov. isolated from a methanogenic reactor of cattle waste.</title>
        <authorList>
            <person name="Uek A."/>
            <person name="Ohtaki Y."/>
            <person name="Kaku N."/>
            <person name="Ueki K."/>
        </authorList>
    </citation>
    <scope>NUCLEOTIDE SEQUENCE [LARGE SCALE GENOMIC DNA]</scope>
    <source>
        <strain evidence="3 4">SN021</strain>
    </source>
</reference>
<dbReference type="AlphaFoldDB" id="A0A6S6QW33"/>
<dbReference type="Pfam" id="PF00149">
    <property type="entry name" value="Metallophos"/>
    <property type="match status" value="1"/>
</dbReference>
<dbReference type="InterPro" id="IPR051158">
    <property type="entry name" value="Metallophosphoesterase_sf"/>
</dbReference>
<protein>
    <submittedName>
        <fullName evidence="3">Phosphoesterase</fullName>
    </submittedName>
</protein>
<evidence type="ECO:0000256" key="1">
    <source>
        <dbReference type="ARBA" id="ARBA00022723"/>
    </source>
</evidence>
<name>A0A6S6QW33_9FIRM</name>
<keyword evidence="4" id="KW-1185">Reference proteome</keyword>
<organism evidence="3 4">
    <name type="scientific">Anaerocolumna cellulosilytica</name>
    <dbReference type="NCBI Taxonomy" id="433286"/>
    <lineage>
        <taxon>Bacteria</taxon>
        <taxon>Bacillati</taxon>
        <taxon>Bacillota</taxon>
        <taxon>Clostridia</taxon>
        <taxon>Lachnospirales</taxon>
        <taxon>Lachnospiraceae</taxon>
        <taxon>Anaerocolumna</taxon>
    </lineage>
</organism>
<gene>
    <name evidence="3" type="ORF">acsn021_23830</name>
</gene>
<dbReference type="SUPFAM" id="SSF56300">
    <property type="entry name" value="Metallo-dependent phosphatases"/>
    <property type="match status" value="1"/>
</dbReference>
<dbReference type="InterPro" id="IPR004843">
    <property type="entry name" value="Calcineurin-like_PHP"/>
</dbReference>
<dbReference type="GO" id="GO:0046872">
    <property type="term" value="F:metal ion binding"/>
    <property type="evidence" value="ECO:0007669"/>
    <property type="project" value="UniProtKB-KW"/>
</dbReference>
<dbReference type="GO" id="GO:0016020">
    <property type="term" value="C:membrane"/>
    <property type="evidence" value="ECO:0007669"/>
    <property type="project" value="GOC"/>
</dbReference>
<dbReference type="PANTHER" id="PTHR31302">
    <property type="entry name" value="TRANSMEMBRANE PROTEIN WITH METALLOPHOSPHOESTERASE DOMAIN-RELATED"/>
    <property type="match status" value="1"/>
</dbReference>
<dbReference type="RefSeq" id="WP_184089074.1">
    <property type="nucleotide sequence ID" value="NZ_AP023367.1"/>
</dbReference>
<dbReference type="Gene3D" id="3.60.21.10">
    <property type="match status" value="1"/>
</dbReference>
<dbReference type="KEGG" id="acel:acsn021_23830"/>
<evidence type="ECO:0000256" key="2">
    <source>
        <dbReference type="ARBA" id="ARBA00022801"/>
    </source>
</evidence>
<dbReference type="InterPro" id="IPR029052">
    <property type="entry name" value="Metallo-depent_PP-like"/>
</dbReference>
<accession>A0A6S6QW33</accession>
<keyword evidence="1" id="KW-0479">Metal-binding</keyword>
<proteinExistence type="predicted"/>
<sequence length="285" mass="32943">MYYILICIVLLLLFGLYIIYENKNLEVTGYEVVSEKLPNAFHGMKIVMLADLHSNTFGVNNETLIRRIQEKSPDIILVAGDLIVGRETENMDIAYQLLHRLSKSYPIYYGIGNHEQKLILNHSRSYEEYQNKLKSLGIRFLENRSVTLKKDNQILSITGVMIGKEYFKKLKQPIMTKEYLQNLVGFPNNQWYNILIAHNPSFFPAYASWGADLTVSGHNHGGILRLPWLGGVVSPQYKLFPMYDAGKFYKDNKIMLVSRGLGLHTIRIRIWNRPELMVITLKNKD</sequence>
<dbReference type="EMBL" id="AP023367">
    <property type="protein sequence ID" value="BCJ94814.1"/>
    <property type="molecule type" value="Genomic_DNA"/>
</dbReference>
<dbReference type="GO" id="GO:0008758">
    <property type="term" value="F:UDP-2,3-diacylglucosamine hydrolase activity"/>
    <property type="evidence" value="ECO:0007669"/>
    <property type="project" value="TreeGrafter"/>
</dbReference>
<dbReference type="Proteomes" id="UP000515561">
    <property type="component" value="Chromosome"/>
</dbReference>
<evidence type="ECO:0000313" key="4">
    <source>
        <dbReference type="Proteomes" id="UP000515561"/>
    </source>
</evidence>
<keyword evidence="2" id="KW-0378">Hydrolase</keyword>